<comment type="caution">
    <text evidence="2">The sequence shown here is derived from an EMBL/GenBank/DDBJ whole genome shotgun (WGS) entry which is preliminary data.</text>
</comment>
<evidence type="ECO:0000313" key="2">
    <source>
        <dbReference type="EMBL" id="MCI23960.1"/>
    </source>
</evidence>
<dbReference type="Proteomes" id="UP000265520">
    <property type="component" value="Unassembled WGS sequence"/>
</dbReference>
<organism evidence="2 3">
    <name type="scientific">Trifolium medium</name>
    <dbReference type="NCBI Taxonomy" id="97028"/>
    <lineage>
        <taxon>Eukaryota</taxon>
        <taxon>Viridiplantae</taxon>
        <taxon>Streptophyta</taxon>
        <taxon>Embryophyta</taxon>
        <taxon>Tracheophyta</taxon>
        <taxon>Spermatophyta</taxon>
        <taxon>Magnoliopsida</taxon>
        <taxon>eudicotyledons</taxon>
        <taxon>Gunneridae</taxon>
        <taxon>Pentapetalae</taxon>
        <taxon>rosids</taxon>
        <taxon>fabids</taxon>
        <taxon>Fabales</taxon>
        <taxon>Fabaceae</taxon>
        <taxon>Papilionoideae</taxon>
        <taxon>50 kb inversion clade</taxon>
        <taxon>NPAAA clade</taxon>
        <taxon>Hologalegina</taxon>
        <taxon>IRL clade</taxon>
        <taxon>Trifolieae</taxon>
        <taxon>Trifolium</taxon>
    </lineage>
</organism>
<proteinExistence type="predicted"/>
<evidence type="ECO:0000313" key="3">
    <source>
        <dbReference type="Proteomes" id="UP000265520"/>
    </source>
</evidence>
<accession>A0A392QJS5</accession>
<keyword evidence="3" id="KW-1185">Reference proteome</keyword>
<feature type="compositionally biased region" description="Basic residues" evidence="1">
    <location>
        <begin position="8"/>
        <end position="20"/>
    </location>
</feature>
<feature type="region of interest" description="Disordered" evidence="1">
    <location>
        <begin position="1"/>
        <end position="24"/>
    </location>
</feature>
<name>A0A392QJS5_9FABA</name>
<sequence length="86" mass="9647">MEELLLRNSRRKLKQKHPLKGKPSETIIDHTSEALLDPNLGLTKPLTTILPEHETVYVSSTSTTDTAERDKETDALFQEGVAKFGE</sequence>
<reference evidence="2 3" key="1">
    <citation type="journal article" date="2018" name="Front. Plant Sci.">
        <title>Red Clover (Trifolium pratense) and Zigzag Clover (T. medium) - A Picture of Genomic Similarities and Differences.</title>
        <authorList>
            <person name="Dluhosova J."/>
            <person name="Istvanek J."/>
            <person name="Nedelnik J."/>
            <person name="Repkova J."/>
        </authorList>
    </citation>
    <scope>NUCLEOTIDE SEQUENCE [LARGE SCALE GENOMIC DNA]</scope>
    <source>
        <strain evidence="3">cv. 10/8</strain>
        <tissue evidence="2">Leaf</tissue>
    </source>
</reference>
<feature type="non-terminal residue" evidence="2">
    <location>
        <position position="86"/>
    </location>
</feature>
<evidence type="ECO:0000256" key="1">
    <source>
        <dbReference type="SAM" id="MobiDB-lite"/>
    </source>
</evidence>
<protein>
    <submittedName>
        <fullName evidence="2">Uncharacterized protein</fullName>
    </submittedName>
</protein>
<dbReference type="EMBL" id="LXQA010138820">
    <property type="protein sequence ID" value="MCI23960.1"/>
    <property type="molecule type" value="Genomic_DNA"/>
</dbReference>
<dbReference type="AlphaFoldDB" id="A0A392QJS5"/>